<dbReference type="EMBL" id="CM056744">
    <property type="protein sequence ID" value="KAJ8666693.1"/>
    <property type="molecule type" value="Genomic_DNA"/>
</dbReference>
<comment type="caution">
    <text evidence="1">The sequence shown here is derived from an EMBL/GenBank/DDBJ whole genome shotgun (WGS) entry which is preliminary data.</text>
</comment>
<protein>
    <submittedName>
        <fullName evidence="1">Uncharacterized protein</fullName>
    </submittedName>
</protein>
<accession>A0ACC2N7L3</accession>
<sequence>MSSENPVQEVINTEMESEEVMDLSIPQNETSSSNIQSIQIDTQNTKKKMNSPTQNTEPVASSSQESIQHEKKAARKRRRMELKDLSENYDLLLRSDDEIEQSFTPPEPILPSGQVLIMKPDIQEVKSVERYFELCKKEYILRINTAGDEGEPFSITISSDRKMIRLSNNQWLEIIVIYQTMISEIKKLDGDFSRDGKATALLRTLVMYTYIIPYHKLELNERDCWREERMSSVKRMRDVYLYFERDCWRKDSEISAACERQAEETNSSHIQKKGYANITGRLSEPTLHTFKRKAHQQRW</sequence>
<reference evidence="1" key="1">
    <citation type="submission" date="2023-04" db="EMBL/GenBank/DDBJ databases">
        <title>A chromosome-level genome assembly of the parasitoid wasp Eretmocerus hayati.</title>
        <authorList>
            <person name="Zhong Y."/>
            <person name="Liu S."/>
            <person name="Liu Y."/>
        </authorList>
    </citation>
    <scope>NUCLEOTIDE SEQUENCE</scope>
    <source>
        <strain evidence="1">ZJU_SS_LIU_2023</strain>
    </source>
</reference>
<keyword evidence="2" id="KW-1185">Reference proteome</keyword>
<proteinExistence type="predicted"/>
<evidence type="ECO:0000313" key="2">
    <source>
        <dbReference type="Proteomes" id="UP001239111"/>
    </source>
</evidence>
<gene>
    <name evidence="1" type="ORF">QAD02_008355</name>
</gene>
<name>A0ACC2N7L3_9HYME</name>
<dbReference type="Proteomes" id="UP001239111">
    <property type="component" value="Chromosome 4"/>
</dbReference>
<evidence type="ECO:0000313" key="1">
    <source>
        <dbReference type="EMBL" id="KAJ8666693.1"/>
    </source>
</evidence>
<organism evidence="1 2">
    <name type="scientific">Eretmocerus hayati</name>
    <dbReference type="NCBI Taxonomy" id="131215"/>
    <lineage>
        <taxon>Eukaryota</taxon>
        <taxon>Metazoa</taxon>
        <taxon>Ecdysozoa</taxon>
        <taxon>Arthropoda</taxon>
        <taxon>Hexapoda</taxon>
        <taxon>Insecta</taxon>
        <taxon>Pterygota</taxon>
        <taxon>Neoptera</taxon>
        <taxon>Endopterygota</taxon>
        <taxon>Hymenoptera</taxon>
        <taxon>Apocrita</taxon>
        <taxon>Proctotrupomorpha</taxon>
        <taxon>Chalcidoidea</taxon>
        <taxon>Aphelinidae</taxon>
        <taxon>Aphelininae</taxon>
        <taxon>Eretmocerus</taxon>
    </lineage>
</organism>